<dbReference type="AlphaFoldDB" id="A0A0F9VXF0"/>
<evidence type="ECO:0000313" key="1">
    <source>
        <dbReference type="EMBL" id="KKN70368.1"/>
    </source>
</evidence>
<dbReference type="InterPro" id="IPR005247">
    <property type="entry name" value="YbhB_YbcL/LppC-like"/>
</dbReference>
<evidence type="ECO:0008006" key="2">
    <source>
        <dbReference type="Google" id="ProtNLM"/>
    </source>
</evidence>
<dbReference type="PANTHER" id="PTHR30289">
    <property type="entry name" value="UNCHARACTERIZED PROTEIN YBCL-RELATED"/>
    <property type="match status" value="1"/>
</dbReference>
<organism evidence="1">
    <name type="scientific">marine sediment metagenome</name>
    <dbReference type="NCBI Taxonomy" id="412755"/>
    <lineage>
        <taxon>unclassified sequences</taxon>
        <taxon>metagenomes</taxon>
        <taxon>ecological metagenomes</taxon>
    </lineage>
</organism>
<dbReference type="PROSITE" id="PS51257">
    <property type="entry name" value="PROKAR_LIPOPROTEIN"/>
    <property type="match status" value="1"/>
</dbReference>
<protein>
    <recommendedName>
        <fullName evidence="2">YbhB/YbcL family Raf kinase inhibitor-like protein</fullName>
    </recommendedName>
</protein>
<name>A0A0F9VXF0_9ZZZZ</name>
<dbReference type="Gene3D" id="3.90.280.10">
    <property type="entry name" value="PEBP-like"/>
    <property type="match status" value="1"/>
</dbReference>
<dbReference type="InterPro" id="IPR036610">
    <property type="entry name" value="PEBP-like_sf"/>
</dbReference>
<dbReference type="Pfam" id="PF01161">
    <property type="entry name" value="PBP"/>
    <property type="match status" value="1"/>
</dbReference>
<dbReference type="EMBL" id="LAZR01000404">
    <property type="protein sequence ID" value="KKN70368.1"/>
    <property type="molecule type" value="Genomic_DNA"/>
</dbReference>
<dbReference type="SUPFAM" id="SSF49777">
    <property type="entry name" value="PEBP-like"/>
    <property type="match status" value="1"/>
</dbReference>
<gene>
    <name evidence="1" type="ORF">LCGC14_0431680</name>
</gene>
<comment type="caution">
    <text evidence="1">The sequence shown here is derived from an EMBL/GenBank/DDBJ whole genome shotgun (WGS) entry which is preliminary data.</text>
</comment>
<dbReference type="CDD" id="cd00865">
    <property type="entry name" value="PEBP_bact_arch"/>
    <property type="match status" value="1"/>
</dbReference>
<dbReference type="InterPro" id="IPR008914">
    <property type="entry name" value="PEBP"/>
</dbReference>
<accession>A0A0F9VXF0</accession>
<reference evidence="1" key="1">
    <citation type="journal article" date="2015" name="Nature">
        <title>Complex archaea that bridge the gap between prokaryotes and eukaryotes.</title>
        <authorList>
            <person name="Spang A."/>
            <person name="Saw J.H."/>
            <person name="Jorgensen S.L."/>
            <person name="Zaremba-Niedzwiedzka K."/>
            <person name="Martijn J."/>
            <person name="Lind A.E."/>
            <person name="van Eijk R."/>
            <person name="Schleper C."/>
            <person name="Guy L."/>
            <person name="Ettema T.J."/>
        </authorList>
    </citation>
    <scope>NUCLEOTIDE SEQUENCE</scope>
</reference>
<dbReference type="NCBIfam" id="TIGR00481">
    <property type="entry name" value="YbhB/YbcL family Raf kinase inhibitor-like protein"/>
    <property type="match status" value="1"/>
</dbReference>
<sequence>MTRIRTITACVAVGLALAMSACNDSPSQAANPAEYQPPEEAAMTITSTAFAKGQAIPEKYTGEGEDVSPPLAWSDAPEGVRQFALICDDPDAPSGDWVHWVIYMIPADAAGLPEAIPPGERPATPKGSAQGVNSWPGRILGYKGPMPPPGRTHHYHFKLFALEVVLDLAPGLDKPALLAAMAGHILAKAELVGTYER</sequence>
<dbReference type="PANTHER" id="PTHR30289:SF1">
    <property type="entry name" value="PEBP (PHOSPHATIDYLETHANOLAMINE-BINDING PROTEIN) FAMILY PROTEIN"/>
    <property type="match status" value="1"/>
</dbReference>
<proteinExistence type="predicted"/>